<evidence type="ECO:0000256" key="1">
    <source>
        <dbReference type="ARBA" id="ARBA00022741"/>
    </source>
</evidence>
<evidence type="ECO:0000313" key="5">
    <source>
        <dbReference type="Proteomes" id="UP000003157"/>
    </source>
</evidence>
<dbReference type="AlphaFoldDB" id="E7GA31"/>
<evidence type="ECO:0000256" key="2">
    <source>
        <dbReference type="ARBA" id="ARBA00022801"/>
    </source>
</evidence>
<dbReference type="SUPFAM" id="SSF52540">
    <property type="entry name" value="P-loop containing nucleoside triphosphate hydrolases"/>
    <property type="match status" value="1"/>
</dbReference>
<comment type="caution">
    <text evidence="4">The sequence shown here is derived from an EMBL/GenBank/DDBJ whole genome shotgun (WGS) entry which is preliminary data.</text>
</comment>
<protein>
    <recommendedName>
        <fullName evidence="6">AAA+ ATPase domain-containing protein</fullName>
    </recommendedName>
</protein>
<dbReference type="STRING" id="100884.GCA_000269565_03463"/>
<dbReference type="GO" id="GO:0005524">
    <property type="term" value="F:ATP binding"/>
    <property type="evidence" value="ECO:0007669"/>
    <property type="project" value="UniProtKB-KW"/>
</dbReference>
<evidence type="ECO:0008006" key="6">
    <source>
        <dbReference type="Google" id="ProtNLM"/>
    </source>
</evidence>
<dbReference type="Pfam" id="PF03266">
    <property type="entry name" value="NTPase_1"/>
    <property type="match status" value="1"/>
</dbReference>
<dbReference type="PANTHER" id="PTHR43146:SF1">
    <property type="entry name" value="CANCER-RELATED NUCLEOSIDE-TRIPHOSPHATASE"/>
    <property type="match status" value="1"/>
</dbReference>
<name>E7GA31_9FIRM</name>
<dbReference type="Proteomes" id="UP000003157">
    <property type="component" value="Unassembled WGS sequence"/>
</dbReference>
<reference evidence="4 5" key="1">
    <citation type="submission" date="2010-12" db="EMBL/GenBank/DDBJ databases">
        <title>The Genome Sequence of Coprobacillus sp. strain 29_1.</title>
        <authorList>
            <consortium name="The Broad Institute Genome Sequencing Platform"/>
            <person name="Earl A."/>
            <person name="Ward D."/>
            <person name="Feldgarden M."/>
            <person name="Gevers D."/>
            <person name="Daigneault M."/>
            <person name="Sibley C.D."/>
            <person name="White A."/>
            <person name="Strauss J."/>
            <person name="Allen-Vercoe E."/>
            <person name="Young S.K."/>
            <person name="Zeng Q."/>
            <person name="Gargeya S."/>
            <person name="Fitzgerald M."/>
            <person name="Haas B."/>
            <person name="Abouelleil A."/>
            <person name="Alvarado L."/>
            <person name="Arachchi H.M."/>
            <person name="Berlin A."/>
            <person name="Brown A."/>
            <person name="Chapman S.B."/>
            <person name="Chen Z."/>
            <person name="Dunbar C."/>
            <person name="Freedman E."/>
            <person name="Gearin G."/>
            <person name="Gellesch M."/>
            <person name="Goldberg J."/>
            <person name="Griggs A."/>
            <person name="Gujja S."/>
            <person name="Heilman E."/>
            <person name="Heiman D."/>
            <person name="Howarth C."/>
            <person name="Larson L."/>
            <person name="Lui A."/>
            <person name="MacDonald P.J.P."/>
            <person name="Mehta T."/>
            <person name="Montmayeur A."/>
            <person name="Murphy C."/>
            <person name="Neiman D."/>
            <person name="Pearson M."/>
            <person name="Priest M."/>
            <person name="Roberts A."/>
            <person name="Saif S."/>
            <person name="Shea T."/>
            <person name="Shenoy N."/>
            <person name="Sisk P."/>
            <person name="Stolte C."/>
            <person name="Sykes S."/>
            <person name="White J."/>
            <person name="Yandava C."/>
            <person name="Nusbaum C."/>
            <person name="Birren B."/>
        </authorList>
    </citation>
    <scope>NUCLEOTIDE SEQUENCE [LARGE SCALE GENOMIC DNA]</scope>
    <source>
        <strain evidence="4 5">29_1</strain>
    </source>
</reference>
<dbReference type="InterPro" id="IPR004948">
    <property type="entry name" value="Nuc-triphosphatase_THEP1"/>
</dbReference>
<keyword evidence="2" id="KW-0378">Hydrolase</keyword>
<evidence type="ECO:0000313" key="4">
    <source>
        <dbReference type="EMBL" id="EFW05039.1"/>
    </source>
</evidence>
<dbReference type="InterPro" id="IPR027417">
    <property type="entry name" value="P-loop_NTPase"/>
</dbReference>
<keyword evidence="5" id="KW-1185">Reference proteome</keyword>
<keyword evidence="3" id="KW-0067">ATP-binding</keyword>
<keyword evidence="1" id="KW-0547">Nucleotide-binding</keyword>
<sequence length="175" mass="20296">MGMMKNIFITGDRQIGKSTLLNHILSECQKEYVGYRTLPDQKVSIGYTYVMQDITTQETMSISYYDGNRMMGIPETFSNLGVRCLKHALKSSCEIVVLDELGRFEQENLDFIESVYDLLDSEKWVIAVLKNEPISYLLQMKQREDCQLYDLNTLSFEQAEQMIISEIKMKGEEDE</sequence>
<organism evidence="4 5">
    <name type="scientific">Coprobacillus cateniformis</name>
    <dbReference type="NCBI Taxonomy" id="100884"/>
    <lineage>
        <taxon>Bacteria</taxon>
        <taxon>Bacillati</taxon>
        <taxon>Bacillota</taxon>
        <taxon>Erysipelotrichia</taxon>
        <taxon>Erysipelotrichales</taxon>
        <taxon>Coprobacillaceae</taxon>
        <taxon>Coprobacillus</taxon>
    </lineage>
</organism>
<dbReference type="Gene3D" id="3.40.50.300">
    <property type="entry name" value="P-loop containing nucleotide triphosphate hydrolases"/>
    <property type="match status" value="1"/>
</dbReference>
<evidence type="ECO:0000256" key="3">
    <source>
        <dbReference type="ARBA" id="ARBA00022840"/>
    </source>
</evidence>
<dbReference type="eggNOG" id="COG1618">
    <property type="taxonomic scope" value="Bacteria"/>
</dbReference>
<accession>E7GA31</accession>
<dbReference type="HOGENOM" id="CLU_103145_2_1_9"/>
<dbReference type="PANTHER" id="PTHR43146">
    <property type="entry name" value="CANCER-RELATED NUCLEOSIDE-TRIPHOSPHATASE"/>
    <property type="match status" value="1"/>
</dbReference>
<gene>
    <name evidence="4" type="ORF">HMPREF9488_01621</name>
</gene>
<dbReference type="GO" id="GO:0017111">
    <property type="term" value="F:ribonucleoside triphosphate phosphatase activity"/>
    <property type="evidence" value="ECO:0007669"/>
    <property type="project" value="InterPro"/>
</dbReference>
<proteinExistence type="predicted"/>
<dbReference type="EMBL" id="ADKX01000030">
    <property type="protein sequence ID" value="EFW05039.1"/>
    <property type="molecule type" value="Genomic_DNA"/>
</dbReference>